<reference evidence="1 2" key="1">
    <citation type="submission" date="2016-10" db="EMBL/GenBank/DDBJ databases">
        <authorList>
            <person name="de Groot N.N."/>
        </authorList>
    </citation>
    <scope>NUCLEOTIDE SEQUENCE [LARGE SCALE GENOMIC DNA]</scope>
    <source>
        <strain evidence="1 2">CGMCC 4.2026</strain>
    </source>
</reference>
<dbReference type="Proteomes" id="UP000181951">
    <property type="component" value="Unassembled WGS sequence"/>
</dbReference>
<dbReference type="AlphaFoldDB" id="A0A1H8UY88"/>
<accession>A0A1H8UY88</accession>
<name>A0A1H8UY88_9ACTN</name>
<dbReference type="EMBL" id="FODD01000091">
    <property type="protein sequence ID" value="SEP07914.1"/>
    <property type="molecule type" value="Genomic_DNA"/>
</dbReference>
<organism evidence="1 2">
    <name type="scientific">Actinacidiphila rubida</name>
    <dbReference type="NCBI Taxonomy" id="310780"/>
    <lineage>
        <taxon>Bacteria</taxon>
        <taxon>Bacillati</taxon>
        <taxon>Actinomycetota</taxon>
        <taxon>Actinomycetes</taxon>
        <taxon>Kitasatosporales</taxon>
        <taxon>Streptomycetaceae</taxon>
        <taxon>Actinacidiphila</taxon>
    </lineage>
</organism>
<feature type="non-terminal residue" evidence="1">
    <location>
        <position position="1"/>
    </location>
</feature>
<keyword evidence="2" id="KW-1185">Reference proteome</keyword>
<protein>
    <recommendedName>
        <fullName evidence="3">TetR family transcriptional regulator</fullName>
    </recommendedName>
</protein>
<sequence>CVREVEVFLRRAVDEGVLRGDRPEGWAAALLPELVNLAAHGQPQLGPGQAADLVVDTFLRGDGAGPAGAGSVE</sequence>
<evidence type="ECO:0000313" key="1">
    <source>
        <dbReference type="EMBL" id="SEP07914.1"/>
    </source>
</evidence>
<evidence type="ECO:0008006" key="3">
    <source>
        <dbReference type="Google" id="ProtNLM"/>
    </source>
</evidence>
<evidence type="ECO:0000313" key="2">
    <source>
        <dbReference type="Proteomes" id="UP000181951"/>
    </source>
</evidence>
<proteinExistence type="predicted"/>
<gene>
    <name evidence="1" type="ORF">SAMN05216267_10918</name>
</gene>